<dbReference type="EMBL" id="GL377720">
    <property type="protein sequence ID" value="EFJ05517.1"/>
    <property type="molecule type" value="Genomic_DNA"/>
</dbReference>
<reference evidence="11 12" key="1">
    <citation type="journal article" date="2011" name="Science">
        <title>The Selaginella genome identifies genetic changes associated with the evolution of vascular plants.</title>
        <authorList>
            <person name="Banks J.A."/>
            <person name="Nishiyama T."/>
            <person name="Hasebe M."/>
            <person name="Bowman J.L."/>
            <person name="Gribskov M."/>
            <person name="dePamphilis C."/>
            <person name="Albert V.A."/>
            <person name="Aono N."/>
            <person name="Aoyama T."/>
            <person name="Ambrose B.A."/>
            <person name="Ashton N.W."/>
            <person name="Axtell M.J."/>
            <person name="Barker E."/>
            <person name="Barker M.S."/>
            <person name="Bennetzen J.L."/>
            <person name="Bonawitz N.D."/>
            <person name="Chapple C."/>
            <person name="Cheng C."/>
            <person name="Correa L.G."/>
            <person name="Dacre M."/>
            <person name="DeBarry J."/>
            <person name="Dreyer I."/>
            <person name="Elias M."/>
            <person name="Engstrom E.M."/>
            <person name="Estelle M."/>
            <person name="Feng L."/>
            <person name="Finet C."/>
            <person name="Floyd S.K."/>
            <person name="Frommer W.B."/>
            <person name="Fujita T."/>
            <person name="Gramzow L."/>
            <person name="Gutensohn M."/>
            <person name="Harholt J."/>
            <person name="Hattori M."/>
            <person name="Heyl A."/>
            <person name="Hirai T."/>
            <person name="Hiwatashi Y."/>
            <person name="Ishikawa M."/>
            <person name="Iwata M."/>
            <person name="Karol K.G."/>
            <person name="Koehler B."/>
            <person name="Kolukisaoglu U."/>
            <person name="Kubo M."/>
            <person name="Kurata T."/>
            <person name="Lalonde S."/>
            <person name="Li K."/>
            <person name="Li Y."/>
            <person name="Litt A."/>
            <person name="Lyons E."/>
            <person name="Manning G."/>
            <person name="Maruyama T."/>
            <person name="Michael T.P."/>
            <person name="Mikami K."/>
            <person name="Miyazaki S."/>
            <person name="Morinaga S."/>
            <person name="Murata T."/>
            <person name="Mueller-Roeber B."/>
            <person name="Nelson D.R."/>
            <person name="Obara M."/>
            <person name="Oguri Y."/>
            <person name="Olmstead R.G."/>
            <person name="Onodera N."/>
            <person name="Petersen B.L."/>
            <person name="Pils B."/>
            <person name="Prigge M."/>
            <person name="Rensing S.A."/>
            <person name="Riano-Pachon D.M."/>
            <person name="Roberts A.W."/>
            <person name="Sato Y."/>
            <person name="Scheller H.V."/>
            <person name="Schulz B."/>
            <person name="Schulz C."/>
            <person name="Shakirov E.V."/>
            <person name="Shibagaki N."/>
            <person name="Shinohara N."/>
            <person name="Shippen D.E."/>
            <person name="Soerensen I."/>
            <person name="Sotooka R."/>
            <person name="Sugimoto N."/>
            <person name="Sugita M."/>
            <person name="Sumikawa N."/>
            <person name="Tanurdzic M."/>
            <person name="Theissen G."/>
            <person name="Ulvskov P."/>
            <person name="Wakazuki S."/>
            <person name="Weng J.K."/>
            <person name="Willats W.W."/>
            <person name="Wipf D."/>
            <person name="Wolf P.G."/>
            <person name="Yang L."/>
            <person name="Zimmer A.D."/>
            <person name="Zhu Q."/>
            <person name="Mitros T."/>
            <person name="Hellsten U."/>
            <person name="Loque D."/>
            <person name="Otillar R."/>
            <person name="Salamov A."/>
            <person name="Schmutz J."/>
            <person name="Shapiro H."/>
            <person name="Lindquist E."/>
            <person name="Lucas S."/>
            <person name="Rokhsar D."/>
            <person name="Grigoriev I.V."/>
        </authorList>
    </citation>
    <scope>NUCLEOTIDE SEQUENCE [LARGE SCALE GENOMIC DNA]</scope>
</reference>
<dbReference type="KEGG" id="smo:SELMODRAFT_431509"/>
<gene>
    <name evidence="11" type="ORF">SELMODRAFT_431509</name>
</gene>
<dbReference type="InterPro" id="IPR002067">
    <property type="entry name" value="MCP"/>
</dbReference>
<dbReference type="SUPFAM" id="SSF52540">
    <property type="entry name" value="P-loop containing nucleoside triphosphate hydrolases"/>
    <property type="match status" value="1"/>
</dbReference>
<feature type="transmembrane region" description="Helical" evidence="10">
    <location>
        <begin position="74"/>
        <end position="95"/>
    </location>
</feature>
<keyword evidence="4 9" id="KW-0812">Transmembrane</keyword>
<dbReference type="PANTHER" id="PTHR45635">
    <property type="entry name" value="ADP,ATP CARRIER PROTEIN 1-RELATED-RELATED"/>
    <property type="match status" value="1"/>
</dbReference>
<dbReference type="Gene3D" id="1.50.40.10">
    <property type="entry name" value="Mitochondrial carrier domain"/>
    <property type="match status" value="2"/>
</dbReference>
<sequence length="1001" mass="110262">MDWVVSRVWFAGNLASGGLAGASSLFFVYSLDYARTRLANNAKAAKKGGGGSGGGGRQFNGLQKTLASDGIAGLYRGFNISCVGIVVYPGLYFGMYDSLKPKALNFAFKDHFKRLVNFKADRDGYWVGFAGNLASGGLAGASSLFFVYSLDYARTRLANDAKAAKKGGGGSSGSGRQFNGLLDVYKKTLASDGIAGLYRGFNISCVGIVVYRGLYFEMYDSLKPVLLVGDLKGNFAASFFLGWSITIAAGLASYPIDTVRRRMMMRSGEGAKYKSSMHALREIMAKEGVKSLFKVLLLLVRSFRIVGKPAMIDRAVQSLESEGYEFVGELKGLTYDEVIQLRVPVFAAKKLEPHLKVPETKTTITGSAMSQVCDTSISTKSQFISRLATHESGYKAKFPSARTPICALSNLPCLLWEGVGDGLVELDNRFAQRLSERQITVLLAPSGSGKTRMLIELACSRFTLFFTGKRPMVGFGGGSDDVDRVASWIKARLPAGEHDLDPNHAVVRFGVGILILVRLKYLKLLKALKPGLHPRDWAFFQLEYPAVDDVFRAAVEALIDCVPVDQQLPMDQLKEVIRNLADDIGWKEGVVVLDEAQRLLRCMKGRFKSELSPTKGQPLLNPMLLALKSYGFLKSCLFVAGTGTSMLKVRERLQSGTVKPYDVSEIYSLPGFDDTNIPAFLQRFIDISRLDMPAITSMYTGRRRLLSTAIEKYVVQDKPPEDWFQVFSLELINKTGVELGLFRSLRDEAERVCDDPETAQMIEDILFTYYLTGFGHVIVQRKRSVMTLVDCGFATLLESDSSAEPFAPIIPHIRGVRGDEAGPGSSGRANVRYVILQEPMIAEALWEHMPAGTVMERVISTAANASVPGITFERFACIVGEAFDNKLPAEVLGLQETDVVYKEEYEVVKPRGHSGVLVQEIRTEEQLNLWLEAVEAGASFATYAWLRPFQEAGPDGMFLLRSKESHKMMPVFLQFRTGSGLDAAFRRSLSKTKTVVLDWLP</sequence>
<evidence type="ECO:0000313" key="12">
    <source>
        <dbReference type="Proteomes" id="UP000001514"/>
    </source>
</evidence>
<dbReference type="InterPro" id="IPR023395">
    <property type="entry name" value="MCP_dom_sf"/>
</dbReference>
<evidence type="ECO:0000256" key="2">
    <source>
        <dbReference type="ARBA" id="ARBA00006375"/>
    </source>
</evidence>
<evidence type="ECO:0000256" key="7">
    <source>
        <dbReference type="ARBA" id="ARBA00023136"/>
    </source>
</evidence>
<dbReference type="PRINTS" id="PR00926">
    <property type="entry name" value="MITOCARRIER"/>
</dbReference>
<evidence type="ECO:0000256" key="10">
    <source>
        <dbReference type="SAM" id="Phobius"/>
    </source>
</evidence>
<organism evidence="12">
    <name type="scientific">Selaginella moellendorffii</name>
    <name type="common">Spikemoss</name>
    <dbReference type="NCBI Taxonomy" id="88036"/>
    <lineage>
        <taxon>Eukaryota</taxon>
        <taxon>Viridiplantae</taxon>
        <taxon>Streptophyta</taxon>
        <taxon>Embryophyta</taxon>
        <taxon>Tracheophyta</taxon>
        <taxon>Lycopodiopsida</taxon>
        <taxon>Selaginellales</taxon>
        <taxon>Selaginellaceae</taxon>
        <taxon>Selaginella</taxon>
    </lineage>
</organism>
<dbReference type="GO" id="GO:0140021">
    <property type="term" value="P:mitochondrial ADP transmembrane transport"/>
    <property type="evidence" value="ECO:0007669"/>
    <property type="project" value="InterPro"/>
</dbReference>
<dbReference type="HOGENOM" id="CLU_299648_0_0_1"/>
<evidence type="ECO:0000256" key="4">
    <source>
        <dbReference type="ARBA" id="ARBA00022692"/>
    </source>
</evidence>
<proteinExistence type="inferred from homology"/>
<dbReference type="Proteomes" id="UP000001514">
    <property type="component" value="Unassembled WGS sequence"/>
</dbReference>
<feature type="transmembrane region" description="Helical" evidence="10">
    <location>
        <begin position="6"/>
        <end position="29"/>
    </location>
</feature>
<comment type="catalytic activity">
    <reaction evidence="8">
        <text>ADP(in) + ATP(out) = ADP(out) + ATP(in)</text>
        <dbReference type="Rhea" id="RHEA:34999"/>
        <dbReference type="ChEBI" id="CHEBI:30616"/>
        <dbReference type="ChEBI" id="CHEBI:456216"/>
    </reaction>
    <physiologicalReaction direction="left-to-right" evidence="8">
        <dbReference type="Rhea" id="RHEA:35000"/>
    </physiologicalReaction>
</comment>
<evidence type="ECO:0000313" key="11">
    <source>
        <dbReference type="EMBL" id="EFJ05517.1"/>
    </source>
</evidence>
<feature type="transmembrane region" description="Helical" evidence="10">
    <location>
        <begin position="235"/>
        <end position="256"/>
    </location>
</feature>
<keyword evidence="6 10" id="KW-1133">Transmembrane helix</keyword>
<evidence type="ECO:0000256" key="3">
    <source>
        <dbReference type="ARBA" id="ARBA00022448"/>
    </source>
</evidence>
<dbReference type="GO" id="GO:0005743">
    <property type="term" value="C:mitochondrial inner membrane"/>
    <property type="evidence" value="ECO:0007669"/>
    <property type="project" value="InterPro"/>
</dbReference>
<evidence type="ECO:0000256" key="8">
    <source>
        <dbReference type="ARBA" id="ARBA00024143"/>
    </source>
</evidence>
<comment type="subcellular location">
    <subcellularLocation>
        <location evidence="1">Membrane</location>
        <topology evidence="1">Multi-pass membrane protein</topology>
    </subcellularLocation>
</comment>
<accession>D8TCW5</accession>
<keyword evidence="7 9" id="KW-0472">Membrane</keyword>
<dbReference type="STRING" id="88036.D8TCW5"/>
<dbReference type="GO" id="GO:0005471">
    <property type="term" value="F:ATP:ADP antiporter activity"/>
    <property type="evidence" value="ECO:0000318"/>
    <property type="project" value="GO_Central"/>
</dbReference>
<dbReference type="PRINTS" id="PR00927">
    <property type="entry name" value="ADPTRNSLCASE"/>
</dbReference>
<feature type="transmembrane region" description="Helical" evidence="10">
    <location>
        <begin position="125"/>
        <end position="148"/>
    </location>
</feature>
<keyword evidence="12" id="KW-1185">Reference proteome</keyword>
<dbReference type="InterPro" id="IPR018108">
    <property type="entry name" value="MCP_transmembrane"/>
</dbReference>
<dbReference type="InterPro" id="IPR027417">
    <property type="entry name" value="P-loop_NTPase"/>
</dbReference>
<evidence type="ECO:0000256" key="1">
    <source>
        <dbReference type="ARBA" id="ARBA00004141"/>
    </source>
</evidence>
<dbReference type="Pfam" id="PF00153">
    <property type="entry name" value="Mito_carr"/>
    <property type="match status" value="3"/>
</dbReference>
<feature type="repeat" description="Solcar" evidence="9">
    <location>
        <begin position="127"/>
        <end position="225"/>
    </location>
</feature>
<feature type="repeat" description="Solcar" evidence="9">
    <location>
        <begin position="8"/>
        <end position="102"/>
    </location>
</feature>
<dbReference type="InterPro" id="IPR002113">
    <property type="entry name" value="ADT_euk_type"/>
</dbReference>
<protein>
    <submittedName>
        <fullName evidence="11">Uncharacterized protein</fullName>
    </submittedName>
</protein>
<dbReference type="PANTHER" id="PTHR45635:SF43">
    <property type="entry name" value="ADP_ATP TRANSLOCASE"/>
    <property type="match status" value="1"/>
</dbReference>
<name>D8TCW5_SELML</name>
<dbReference type="PROSITE" id="PS50920">
    <property type="entry name" value="SOLCAR"/>
    <property type="match status" value="3"/>
</dbReference>
<dbReference type="InParanoid" id="D8TCW5"/>
<dbReference type="GO" id="GO:1990544">
    <property type="term" value="P:mitochondrial ATP transmembrane transport"/>
    <property type="evidence" value="ECO:0007669"/>
    <property type="project" value="InterPro"/>
</dbReference>
<feature type="transmembrane region" description="Helical" evidence="10">
    <location>
        <begin position="196"/>
        <end position="215"/>
    </location>
</feature>
<feature type="repeat" description="Solcar" evidence="9">
    <location>
        <begin position="233"/>
        <end position="322"/>
    </location>
</feature>
<dbReference type="Gramene" id="EFJ05517">
    <property type="protein sequence ID" value="EFJ05517"/>
    <property type="gene ID" value="SELMODRAFT_431509"/>
</dbReference>
<keyword evidence="3" id="KW-0813">Transport</keyword>
<comment type="similarity">
    <text evidence="2">Belongs to the mitochondrial carrier (TC 2.A.29) family.</text>
</comment>
<dbReference type="eggNOG" id="KOG0749">
    <property type="taxonomic scope" value="Eukaryota"/>
</dbReference>
<evidence type="ECO:0000256" key="9">
    <source>
        <dbReference type="PROSITE-ProRule" id="PRU00282"/>
    </source>
</evidence>
<dbReference type="SUPFAM" id="SSF103506">
    <property type="entry name" value="Mitochondrial carrier"/>
    <property type="match status" value="2"/>
</dbReference>
<evidence type="ECO:0000256" key="5">
    <source>
        <dbReference type="ARBA" id="ARBA00022737"/>
    </source>
</evidence>
<dbReference type="AlphaFoldDB" id="D8TCW5"/>
<evidence type="ECO:0000256" key="6">
    <source>
        <dbReference type="ARBA" id="ARBA00022989"/>
    </source>
</evidence>
<keyword evidence="5" id="KW-0677">Repeat</keyword>